<keyword evidence="4 9" id="KW-0812">Transmembrane</keyword>
<feature type="transmembrane region" description="Helical" evidence="11">
    <location>
        <begin position="242"/>
        <end position="262"/>
    </location>
</feature>
<dbReference type="InterPro" id="IPR000425">
    <property type="entry name" value="MIP"/>
</dbReference>
<dbReference type="GeneID" id="54587700"/>
<comment type="similarity">
    <text evidence="2 9">Belongs to the MIP/aquaporin (TC 1.A.8) family.</text>
</comment>
<dbReference type="InterPro" id="IPR023271">
    <property type="entry name" value="Aquaporin-like"/>
</dbReference>
<protein>
    <submittedName>
        <fullName evidence="12">Aquaporin-like protein</fullName>
    </submittedName>
</protein>
<dbReference type="RefSeq" id="XP_033681418.1">
    <property type="nucleotide sequence ID" value="XM_033834370.1"/>
</dbReference>
<evidence type="ECO:0000256" key="1">
    <source>
        <dbReference type="ARBA" id="ARBA00004141"/>
    </source>
</evidence>
<name>A0A6A6I785_9PLEO</name>
<dbReference type="Gene3D" id="1.20.1080.10">
    <property type="entry name" value="Glycerol uptake facilitator protein"/>
    <property type="match status" value="1"/>
</dbReference>
<dbReference type="GO" id="GO:0015250">
    <property type="term" value="F:water channel activity"/>
    <property type="evidence" value="ECO:0007669"/>
    <property type="project" value="TreeGrafter"/>
</dbReference>
<feature type="transmembrane region" description="Helical" evidence="11">
    <location>
        <begin position="129"/>
        <end position="150"/>
    </location>
</feature>
<dbReference type="InterPro" id="IPR034294">
    <property type="entry name" value="Aquaporin_transptr"/>
</dbReference>
<keyword evidence="13" id="KW-1185">Reference proteome</keyword>
<feature type="transmembrane region" description="Helical" evidence="11">
    <location>
        <begin position="45"/>
        <end position="67"/>
    </location>
</feature>
<evidence type="ECO:0000313" key="13">
    <source>
        <dbReference type="Proteomes" id="UP000800094"/>
    </source>
</evidence>
<feature type="region of interest" description="Disordered" evidence="10">
    <location>
        <begin position="1"/>
        <end position="38"/>
    </location>
</feature>
<keyword evidence="6 11" id="KW-1133">Transmembrane helix</keyword>
<keyword evidence="7 11" id="KW-0472">Membrane</keyword>
<evidence type="ECO:0000256" key="8">
    <source>
        <dbReference type="ARBA" id="ARBA00034651"/>
    </source>
</evidence>
<comment type="subcellular location">
    <subcellularLocation>
        <location evidence="1">Membrane</location>
        <topology evidence="1">Multi-pass membrane protein</topology>
    </subcellularLocation>
</comment>
<feature type="compositionally biased region" description="Basic and acidic residues" evidence="10">
    <location>
        <begin position="1"/>
        <end position="13"/>
    </location>
</feature>
<dbReference type="FunFam" id="1.20.1080.10:FF:000014">
    <property type="entry name" value="Aquaporin 1"/>
    <property type="match status" value="1"/>
</dbReference>
<dbReference type="SUPFAM" id="SSF81338">
    <property type="entry name" value="Aquaporin-like"/>
    <property type="match status" value="1"/>
</dbReference>
<proteinExistence type="inferred from homology"/>
<dbReference type="EMBL" id="ML987198">
    <property type="protein sequence ID" value="KAF2246414.1"/>
    <property type="molecule type" value="Genomic_DNA"/>
</dbReference>
<dbReference type="Proteomes" id="UP000800094">
    <property type="component" value="Unassembled WGS sequence"/>
</dbReference>
<organism evidence="12 13">
    <name type="scientific">Trematosphaeria pertusa</name>
    <dbReference type="NCBI Taxonomy" id="390896"/>
    <lineage>
        <taxon>Eukaryota</taxon>
        <taxon>Fungi</taxon>
        <taxon>Dikarya</taxon>
        <taxon>Ascomycota</taxon>
        <taxon>Pezizomycotina</taxon>
        <taxon>Dothideomycetes</taxon>
        <taxon>Pleosporomycetidae</taxon>
        <taxon>Pleosporales</taxon>
        <taxon>Massarineae</taxon>
        <taxon>Trematosphaeriaceae</taxon>
        <taxon>Trematosphaeria</taxon>
    </lineage>
</organism>
<comment type="catalytic activity">
    <reaction evidence="8">
        <text>H2O(in) = H2O(out)</text>
        <dbReference type="Rhea" id="RHEA:29667"/>
        <dbReference type="ChEBI" id="CHEBI:15377"/>
    </reaction>
</comment>
<dbReference type="OrthoDB" id="3222at2759"/>
<evidence type="ECO:0000256" key="2">
    <source>
        <dbReference type="ARBA" id="ARBA00006175"/>
    </source>
</evidence>
<feature type="transmembrane region" description="Helical" evidence="11">
    <location>
        <begin position="200"/>
        <end position="222"/>
    </location>
</feature>
<dbReference type="PRINTS" id="PR00783">
    <property type="entry name" value="MINTRINSICP"/>
</dbReference>
<keyword evidence="5" id="KW-0677">Repeat</keyword>
<evidence type="ECO:0000256" key="11">
    <source>
        <dbReference type="SAM" id="Phobius"/>
    </source>
</evidence>
<sequence length="291" mass="31593">MPRLRVPPEPKQHHPEHRRRHQDDAPHSNGRHHGHHGISSLQGHLVAATGEFVGTFMFLYFSFAGQIMLQTQASDRVNGGPSSQTNIFTALLYGFSLLVNVWAFYRISGGLFNPAVTLGMVLTSTLPPIRALFLFPAQLLAGMCAAALVSCMFPGDIRLTNTTLSPGTSIAQGVFIEMFMTAELVFVVLMLAAEKSKDTFIAPIGIGLALFVAMMGGVFYTGGSLNPTRSFGPAVAGRSFPVYHWIYWVGPCLGAVVAAGYFRFVKHFHYEQANPGQDSADGEFVREGEAA</sequence>
<dbReference type="GO" id="GO:0005886">
    <property type="term" value="C:plasma membrane"/>
    <property type="evidence" value="ECO:0007669"/>
    <property type="project" value="TreeGrafter"/>
</dbReference>
<feature type="transmembrane region" description="Helical" evidence="11">
    <location>
        <begin position="87"/>
        <end position="108"/>
    </location>
</feature>
<evidence type="ECO:0000256" key="5">
    <source>
        <dbReference type="ARBA" id="ARBA00022737"/>
    </source>
</evidence>
<evidence type="ECO:0000256" key="3">
    <source>
        <dbReference type="ARBA" id="ARBA00022448"/>
    </source>
</evidence>
<accession>A0A6A6I785</accession>
<gene>
    <name evidence="12" type="ORF">BU26DRAFT_576175</name>
</gene>
<dbReference type="PANTHER" id="PTHR19139:SF283">
    <property type="entry name" value="AQUAPORIN"/>
    <property type="match status" value="1"/>
</dbReference>
<evidence type="ECO:0000256" key="6">
    <source>
        <dbReference type="ARBA" id="ARBA00022989"/>
    </source>
</evidence>
<evidence type="ECO:0000256" key="9">
    <source>
        <dbReference type="RuleBase" id="RU000477"/>
    </source>
</evidence>
<evidence type="ECO:0000256" key="7">
    <source>
        <dbReference type="ARBA" id="ARBA00023136"/>
    </source>
</evidence>
<keyword evidence="3 9" id="KW-0813">Transport</keyword>
<evidence type="ECO:0000313" key="12">
    <source>
        <dbReference type="EMBL" id="KAF2246414.1"/>
    </source>
</evidence>
<dbReference type="PANTHER" id="PTHR19139">
    <property type="entry name" value="AQUAPORIN TRANSPORTER"/>
    <property type="match status" value="1"/>
</dbReference>
<dbReference type="AlphaFoldDB" id="A0A6A6I785"/>
<evidence type="ECO:0000256" key="4">
    <source>
        <dbReference type="ARBA" id="ARBA00022692"/>
    </source>
</evidence>
<feature type="transmembrane region" description="Helical" evidence="11">
    <location>
        <begin position="170"/>
        <end position="193"/>
    </location>
</feature>
<evidence type="ECO:0000256" key="10">
    <source>
        <dbReference type="SAM" id="MobiDB-lite"/>
    </source>
</evidence>
<reference evidence="12" key="1">
    <citation type="journal article" date="2020" name="Stud. Mycol.">
        <title>101 Dothideomycetes genomes: a test case for predicting lifestyles and emergence of pathogens.</title>
        <authorList>
            <person name="Haridas S."/>
            <person name="Albert R."/>
            <person name="Binder M."/>
            <person name="Bloem J."/>
            <person name="Labutti K."/>
            <person name="Salamov A."/>
            <person name="Andreopoulos B."/>
            <person name="Baker S."/>
            <person name="Barry K."/>
            <person name="Bills G."/>
            <person name="Bluhm B."/>
            <person name="Cannon C."/>
            <person name="Castanera R."/>
            <person name="Culley D."/>
            <person name="Daum C."/>
            <person name="Ezra D."/>
            <person name="Gonzalez J."/>
            <person name="Henrissat B."/>
            <person name="Kuo A."/>
            <person name="Liang C."/>
            <person name="Lipzen A."/>
            <person name="Lutzoni F."/>
            <person name="Magnuson J."/>
            <person name="Mondo S."/>
            <person name="Nolan M."/>
            <person name="Ohm R."/>
            <person name="Pangilinan J."/>
            <person name="Park H.-J."/>
            <person name="Ramirez L."/>
            <person name="Alfaro M."/>
            <person name="Sun H."/>
            <person name="Tritt A."/>
            <person name="Yoshinaga Y."/>
            <person name="Zwiers L.-H."/>
            <person name="Turgeon B."/>
            <person name="Goodwin S."/>
            <person name="Spatafora J."/>
            <person name="Crous P."/>
            <person name="Grigoriev I."/>
        </authorList>
    </citation>
    <scope>NUCLEOTIDE SEQUENCE</scope>
    <source>
        <strain evidence="12">CBS 122368</strain>
    </source>
</reference>
<dbReference type="Pfam" id="PF00230">
    <property type="entry name" value="MIP"/>
    <property type="match status" value="1"/>
</dbReference>